<name>A0A699SBB1_TANCI</name>
<proteinExistence type="predicted"/>
<organism evidence="1">
    <name type="scientific">Tanacetum cinerariifolium</name>
    <name type="common">Dalmatian daisy</name>
    <name type="synonym">Chrysanthemum cinerariifolium</name>
    <dbReference type="NCBI Taxonomy" id="118510"/>
    <lineage>
        <taxon>Eukaryota</taxon>
        <taxon>Viridiplantae</taxon>
        <taxon>Streptophyta</taxon>
        <taxon>Embryophyta</taxon>
        <taxon>Tracheophyta</taxon>
        <taxon>Spermatophyta</taxon>
        <taxon>Magnoliopsida</taxon>
        <taxon>eudicotyledons</taxon>
        <taxon>Gunneridae</taxon>
        <taxon>Pentapetalae</taxon>
        <taxon>asterids</taxon>
        <taxon>campanulids</taxon>
        <taxon>Asterales</taxon>
        <taxon>Asteraceae</taxon>
        <taxon>Asteroideae</taxon>
        <taxon>Anthemideae</taxon>
        <taxon>Anthemidinae</taxon>
        <taxon>Tanacetum</taxon>
    </lineage>
</organism>
<sequence length="185" mass="19363">MAQPELGGESVALVTVLNERGSVPAAVFVERRAAGYPILIGIGAEHQAVALIKGQVVLPVDRVAVGVEHVTVVAELVEGIVVVVTGKRRPGAVDACRFVEAGAEVEMRLFVATRQAKTVLAGVAVAEARVQPRLQTLLNAPAGENLDHAANRVGPVDDRARTAQHLHAFDLLDIQKLQRAVAGGG</sequence>
<accession>A0A699SBB1</accession>
<evidence type="ECO:0000313" key="1">
    <source>
        <dbReference type="EMBL" id="GFC94580.1"/>
    </source>
</evidence>
<protein>
    <submittedName>
        <fullName evidence="1">Uncharacterized protein</fullName>
    </submittedName>
</protein>
<dbReference type="EMBL" id="BKCJ011149484">
    <property type="protein sequence ID" value="GFC94580.1"/>
    <property type="molecule type" value="Genomic_DNA"/>
</dbReference>
<comment type="caution">
    <text evidence="1">The sequence shown here is derived from an EMBL/GenBank/DDBJ whole genome shotgun (WGS) entry which is preliminary data.</text>
</comment>
<dbReference type="AlphaFoldDB" id="A0A699SBB1"/>
<gene>
    <name evidence="1" type="ORF">Tci_866550</name>
</gene>
<reference evidence="1" key="1">
    <citation type="journal article" date="2019" name="Sci. Rep.">
        <title>Draft genome of Tanacetum cinerariifolium, the natural source of mosquito coil.</title>
        <authorList>
            <person name="Yamashiro T."/>
            <person name="Shiraishi A."/>
            <person name="Satake H."/>
            <person name="Nakayama K."/>
        </authorList>
    </citation>
    <scope>NUCLEOTIDE SEQUENCE</scope>
</reference>
<feature type="non-terminal residue" evidence="1">
    <location>
        <position position="185"/>
    </location>
</feature>